<evidence type="ECO:0000313" key="2">
    <source>
        <dbReference type="Proteomes" id="UP000054928"/>
    </source>
</evidence>
<sequence>MAANCIEPIQGLQDKRPPRSIELWPVSGEVDRSSNLKIYGSRGPLWQKFPR</sequence>
<dbReference type="RefSeq" id="XP_024575358.1">
    <property type="nucleotide sequence ID" value="XM_024724487.1"/>
</dbReference>
<keyword evidence="2" id="KW-1185">Reference proteome</keyword>
<reference evidence="2" key="1">
    <citation type="submission" date="2014-09" db="EMBL/GenBank/DDBJ databases">
        <authorList>
            <person name="Sharma Rahul"/>
            <person name="Thines Marco"/>
        </authorList>
    </citation>
    <scope>NUCLEOTIDE SEQUENCE [LARGE SCALE GENOMIC DNA]</scope>
</reference>
<protein>
    <submittedName>
        <fullName evidence="1">Uncharacterized protein</fullName>
    </submittedName>
</protein>
<dbReference type="GeneID" id="36404109"/>
<accession>A0A0P1AF11</accession>
<name>A0A0P1AF11_PLAHL</name>
<dbReference type="EMBL" id="CCYD01000349">
    <property type="protein sequence ID" value="CEG38989.1"/>
    <property type="molecule type" value="Genomic_DNA"/>
</dbReference>
<organism evidence="1 2">
    <name type="scientific">Plasmopara halstedii</name>
    <name type="common">Downy mildew of sunflower</name>
    <dbReference type="NCBI Taxonomy" id="4781"/>
    <lineage>
        <taxon>Eukaryota</taxon>
        <taxon>Sar</taxon>
        <taxon>Stramenopiles</taxon>
        <taxon>Oomycota</taxon>
        <taxon>Peronosporomycetes</taxon>
        <taxon>Peronosporales</taxon>
        <taxon>Peronosporaceae</taxon>
        <taxon>Plasmopara</taxon>
    </lineage>
</organism>
<dbReference type="Proteomes" id="UP000054928">
    <property type="component" value="Unassembled WGS sequence"/>
</dbReference>
<dbReference type="AlphaFoldDB" id="A0A0P1AF11"/>
<proteinExistence type="predicted"/>
<evidence type="ECO:0000313" key="1">
    <source>
        <dbReference type="EMBL" id="CEG38989.1"/>
    </source>
</evidence>